<dbReference type="GeneID" id="43583576"/>
<evidence type="ECO:0000313" key="11">
    <source>
        <dbReference type="EMBL" id="VVT55833.1"/>
    </source>
</evidence>
<keyword evidence="3" id="KW-0677">Repeat</keyword>
<keyword evidence="2 8" id="KW-0812">Transmembrane</keyword>
<dbReference type="RefSeq" id="XP_031855367.1">
    <property type="nucleotide sequence ID" value="XM_031999476.1"/>
</dbReference>
<dbReference type="GO" id="GO:0006895">
    <property type="term" value="P:Golgi to endosome transport"/>
    <property type="evidence" value="ECO:0007669"/>
    <property type="project" value="TreeGrafter"/>
</dbReference>
<comment type="subcellular location">
    <subcellularLocation>
        <location evidence="1">Membrane</location>
    </subcellularLocation>
</comment>
<feature type="compositionally biased region" description="Basic and acidic residues" evidence="7">
    <location>
        <begin position="684"/>
        <end position="701"/>
    </location>
</feature>
<dbReference type="Pfam" id="PF15901">
    <property type="entry name" value="Sortilin_C"/>
    <property type="match status" value="2"/>
</dbReference>
<proteinExistence type="predicted"/>
<evidence type="ECO:0000256" key="4">
    <source>
        <dbReference type="ARBA" id="ARBA00022989"/>
    </source>
</evidence>
<gene>
    <name evidence="11" type="ORF">SAPINGB_P004761</name>
</gene>
<evidence type="ECO:0000256" key="1">
    <source>
        <dbReference type="ARBA" id="ARBA00004370"/>
    </source>
</evidence>
<dbReference type="Gene3D" id="2.130.10.10">
    <property type="entry name" value="YVTN repeat-like/Quinoprotein amine dehydrogenase"/>
    <property type="match status" value="2"/>
</dbReference>
<evidence type="ECO:0000256" key="5">
    <source>
        <dbReference type="ARBA" id="ARBA00023136"/>
    </source>
</evidence>
<keyword evidence="4 8" id="KW-1133">Transmembrane helix</keyword>
<feature type="region of interest" description="Disordered" evidence="7">
    <location>
        <begin position="681"/>
        <end position="701"/>
    </location>
</feature>
<dbReference type="InterPro" id="IPR015943">
    <property type="entry name" value="WD40/YVTN_repeat-like_dom_sf"/>
</dbReference>
<dbReference type="OrthoDB" id="443634at2759"/>
<evidence type="ECO:0000256" key="2">
    <source>
        <dbReference type="ARBA" id="ARBA00022692"/>
    </source>
</evidence>
<evidence type="ECO:0000256" key="3">
    <source>
        <dbReference type="ARBA" id="ARBA00022737"/>
    </source>
</evidence>
<dbReference type="Gene3D" id="3.30.60.270">
    <property type="match status" value="2"/>
</dbReference>
<dbReference type="GO" id="GO:0016020">
    <property type="term" value="C:membrane"/>
    <property type="evidence" value="ECO:0007669"/>
    <property type="project" value="UniProtKB-SubCell"/>
</dbReference>
<feature type="transmembrane region" description="Helical" evidence="8">
    <location>
        <begin position="1419"/>
        <end position="1442"/>
    </location>
</feature>
<protein>
    <recommendedName>
        <fullName evidence="10">VPS10 domain-containing protein</fullName>
    </recommendedName>
</protein>
<evidence type="ECO:0000313" key="12">
    <source>
        <dbReference type="Proteomes" id="UP000398389"/>
    </source>
</evidence>
<dbReference type="PANTHER" id="PTHR12106">
    <property type="entry name" value="SORTILIN RELATED"/>
    <property type="match status" value="1"/>
</dbReference>
<dbReference type="InterPro" id="IPR006581">
    <property type="entry name" value="VPS10"/>
</dbReference>
<reference evidence="11 12" key="1">
    <citation type="submission" date="2019-09" db="EMBL/GenBank/DDBJ databases">
        <authorList>
            <person name="Brejova B."/>
        </authorList>
    </citation>
    <scope>NUCLEOTIDE SEQUENCE [LARGE SCALE GENOMIC DNA]</scope>
</reference>
<dbReference type="InterPro" id="IPR031778">
    <property type="entry name" value="Sortilin_N"/>
</dbReference>
<dbReference type="CDD" id="cd15482">
    <property type="entry name" value="Sialidase_non-viral"/>
    <property type="match status" value="1"/>
</dbReference>
<dbReference type="Gene3D" id="2.10.70.80">
    <property type="match status" value="2"/>
</dbReference>
<keyword evidence="5 8" id="KW-0472">Membrane</keyword>
<dbReference type="Proteomes" id="UP000398389">
    <property type="component" value="Unassembled WGS sequence"/>
</dbReference>
<dbReference type="FunFam" id="3.30.60.270:FF:000005">
    <property type="entry name" value="Sortilin"/>
    <property type="match status" value="2"/>
</dbReference>
<keyword evidence="9" id="KW-0732">Signal</keyword>
<dbReference type="Pfam" id="PF15902">
    <property type="entry name" value="Sortilin-Vps10"/>
    <property type="match status" value="2"/>
</dbReference>
<dbReference type="GO" id="GO:0006623">
    <property type="term" value="P:protein targeting to vacuole"/>
    <property type="evidence" value="ECO:0007669"/>
    <property type="project" value="TreeGrafter"/>
</dbReference>
<dbReference type="InterPro" id="IPR031777">
    <property type="entry name" value="Sortilin_C"/>
</dbReference>
<dbReference type="GO" id="GO:0006896">
    <property type="term" value="P:Golgi to vacuole transport"/>
    <property type="evidence" value="ECO:0007669"/>
    <property type="project" value="TreeGrafter"/>
</dbReference>
<feature type="chain" id="PRO_5022951790" description="VPS10 domain-containing protein" evidence="9">
    <location>
        <begin position="25"/>
        <end position="1500"/>
    </location>
</feature>
<evidence type="ECO:0000256" key="6">
    <source>
        <dbReference type="ARBA" id="ARBA00023180"/>
    </source>
</evidence>
<evidence type="ECO:0000256" key="9">
    <source>
        <dbReference type="SAM" id="SignalP"/>
    </source>
</evidence>
<keyword evidence="12" id="KW-1185">Reference proteome</keyword>
<keyword evidence="6" id="KW-0325">Glycoprotein</keyword>
<organism evidence="11 12">
    <name type="scientific">Magnusiomyces paraingens</name>
    <dbReference type="NCBI Taxonomy" id="2606893"/>
    <lineage>
        <taxon>Eukaryota</taxon>
        <taxon>Fungi</taxon>
        <taxon>Dikarya</taxon>
        <taxon>Ascomycota</taxon>
        <taxon>Saccharomycotina</taxon>
        <taxon>Dipodascomycetes</taxon>
        <taxon>Dipodascales</taxon>
        <taxon>Dipodascaceae</taxon>
        <taxon>Magnusiomyces</taxon>
    </lineage>
</organism>
<dbReference type="InterPro" id="IPR050310">
    <property type="entry name" value="VPS10-sortilin"/>
</dbReference>
<dbReference type="GO" id="GO:0005794">
    <property type="term" value="C:Golgi apparatus"/>
    <property type="evidence" value="ECO:0007669"/>
    <property type="project" value="TreeGrafter"/>
</dbReference>
<dbReference type="EMBL" id="CABVLU010000003">
    <property type="protein sequence ID" value="VVT55833.1"/>
    <property type="molecule type" value="Genomic_DNA"/>
</dbReference>
<evidence type="ECO:0000256" key="8">
    <source>
        <dbReference type="SAM" id="Phobius"/>
    </source>
</evidence>
<feature type="domain" description="VPS10" evidence="10">
    <location>
        <begin position="730"/>
        <end position="1365"/>
    </location>
</feature>
<feature type="signal peptide" evidence="9">
    <location>
        <begin position="1"/>
        <end position="24"/>
    </location>
</feature>
<accession>A0A5E8BWJ6</accession>
<dbReference type="PANTHER" id="PTHR12106:SF27">
    <property type="entry name" value="SORTILIN-RELATED RECEPTOR"/>
    <property type="match status" value="1"/>
</dbReference>
<dbReference type="GO" id="GO:0005829">
    <property type="term" value="C:cytosol"/>
    <property type="evidence" value="ECO:0007669"/>
    <property type="project" value="GOC"/>
</dbReference>
<feature type="domain" description="VPS10" evidence="10">
    <location>
        <begin position="48"/>
        <end position="681"/>
    </location>
</feature>
<evidence type="ECO:0000256" key="7">
    <source>
        <dbReference type="SAM" id="MobiDB-lite"/>
    </source>
</evidence>
<sequence length="1500" mass="168715">MRFSPSPILVGVLAAFSLGSKVFALPEITKSLFDSAPSTFVYFEDSPNLLYLDEQGSQLRKSRDDGKSWTTVDLGNSDPITNIITHPSDKNRAYVVTSGKTHYGTKDRGDSWFTIEAPLRPSPQGSAFLFHGSKSDFVLYAGIDCSDDAFYEGQCITKFSYTTDNFANPPKHLIAAHQCLFLQANKYFTAGNENTVVCSVNSELEPNNNLPSNRRVVLSSDWFKTREYARLDGENIRGVVGLGVASKFLVASAKHKNNKYVSLLVSLDGKTWDEAEFLDHDGSFTQFSITILESSTHSLHIDVLKDGSDMSGDFYISNSNGTYFTKTLEHTYRNSRGFVDFEKLENVDGILIANVVSNWDKPDSNGKPPLRTKISYDDGRTWSYLSVDDSECKGDESCGLNLHSISDKNNVGRIFSSPSPGVIAGIGNTGTSLSAYDDGDMYVSHDSGLTWIRSRSDAHKYEFGDSGNVMVAINDEGSSNTMSYSLDRGISWKDFSLGTDFKPKYLFTTQDSTSLQFILMGKPSDNKDKFAVYSIDFDGIFPRQCELKEDGTADFEKWYARWEDRTNPSCIMGHKQYFWRKKNEAKCYVGNKYNEQTALEETCVCTRADFECDYNFVKRSDGTCVPTDAFVEDKGLCPEGKSKTYTGKSGYVLIPGNNCVRRDGGVSIDKPVLKNCDGTLADPNADHGGDDDSNHNDPDFRGVRSKITDFSGKILDYVYLKTDQNFHAEETVLLRTDENKVFISHSHGFQWEKVPTDKEIISIYTNPYFANQVYLITTAEEVIYSTDRGHNWKTFRTPAQRNNMGIPYLTFSEKNANWIIWAGEIGCENPFSPTCHTVAYYSRSGGERWNLLQENVRRCLFANGLEASESDRRIFCERLYTSQDGHIKNKLITSVDFFETYETPFIDIIGFALEHEFLIVATVKDDGESLNAYVSVDGTSYAEVRFPSNFKIGKQQAYTILESITHSIFLHVTTSSRAGSEFGTILKSNSNGTDYISSLDLVNRNEEGFVDFEKMIGLEGVAIVNVVENPEEAFQGSRKKLKTKITHNDGGEWAYIRPPIYDSEGNRYKCPGSSLNRCSLNVHGYTERVDYRDTFSSGSAVGMMLAIGNVGEYLTPLHNGNTFFTKDGGITWKEIRKGAYMWEFGDQGSIIVIVNGRDNTNIIYYTIDEGTTWQEYKFSDDLVRVEDIVTVPSDNSLKFLLVGRPPLSRGERSLTIQLDFSSIFSRSCVLDENNPNNDDFDLWTPSHPFQADNCLFGHETQYYRKIKGRDCFVGRSLLKPYQDVRNCTCGRQDYECDFNYEPGVDGACHLVSGYTPPDHSLICTEMPGTIEYWIPTGYRRIPLSTCEGGREFDKVEAKPCPGREKEFEKKHRGLHGFGLFLVIVLPIGMTAVIGYIMWDHFSKRYGQIRLGEEEENQNIFINAFVVSVAAVIAVVSVVPDFFRSLVRTVQNKFKRSRRFTSRRSLARGNDYSVVAAAEDELLGDDESDIGLDDDEQHHST</sequence>
<dbReference type="SMART" id="SM00602">
    <property type="entry name" value="VPS10"/>
    <property type="match status" value="2"/>
</dbReference>
<name>A0A5E8BWJ6_9ASCO</name>
<feature type="transmembrane region" description="Helical" evidence="8">
    <location>
        <begin position="1377"/>
        <end position="1398"/>
    </location>
</feature>
<evidence type="ECO:0000259" key="10">
    <source>
        <dbReference type="SMART" id="SM00602"/>
    </source>
</evidence>
<dbReference type="SUPFAM" id="SSF110296">
    <property type="entry name" value="Oligoxyloglucan reducing end-specific cellobiohydrolase"/>
    <property type="match status" value="3"/>
</dbReference>